<dbReference type="PANTHER" id="PTHR47481:SF30">
    <property type="entry name" value="CCHC-TYPE DOMAIN-CONTAINING PROTEIN"/>
    <property type="match status" value="1"/>
</dbReference>
<reference evidence="2" key="1">
    <citation type="submission" date="2018-02" db="EMBL/GenBank/DDBJ databases">
        <authorList>
            <person name="Cohen D.B."/>
            <person name="Kent A.D."/>
        </authorList>
    </citation>
    <scope>NUCLEOTIDE SEQUENCE</scope>
</reference>
<feature type="compositionally biased region" description="Low complexity" evidence="1">
    <location>
        <begin position="357"/>
        <end position="403"/>
    </location>
</feature>
<protein>
    <recommendedName>
        <fullName evidence="3">CCHC-type domain-containing protein</fullName>
    </recommendedName>
</protein>
<dbReference type="CDD" id="cd09272">
    <property type="entry name" value="RNase_HI_RT_Ty1"/>
    <property type="match status" value="1"/>
</dbReference>
<feature type="region of interest" description="Disordered" evidence="1">
    <location>
        <begin position="155"/>
        <end position="217"/>
    </location>
</feature>
<name>A0A2N9EWF1_FAGSY</name>
<feature type="compositionally biased region" description="Low complexity" evidence="1">
    <location>
        <begin position="180"/>
        <end position="193"/>
    </location>
</feature>
<feature type="compositionally biased region" description="Polar residues" evidence="1">
    <location>
        <begin position="194"/>
        <end position="217"/>
    </location>
</feature>
<dbReference type="PANTHER" id="PTHR47481">
    <property type="match status" value="1"/>
</dbReference>
<dbReference type="EMBL" id="OIVN01000357">
    <property type="protein sequence ID" value="SPC78909.1"/>
    <property type="molecule type" value="Genomic_DNA"/>
</dbReference>
<gene>
    <name evidence="2" type="ORF">FSB_LOCUS6791</name>
</gene>
<dbReference type="AlphaFoldDB" id="A0A2N9EWF1"/>
<evidence type="ECO:0000313" key="2">
    <source>
        <dbReference type="EMBL" id="SPC78909.1"/>
    </source>
</evidence>
<sequence>MEAASSSFGVVIVPILKSKNLMGFVTGRTLCPLEFKCDTDGNATTEINLAYVTWYQQDQMILSWINNSLSAPVLSTVARFTSSHATWSSLEKSLALAGKPIDDDELVTIIMNNVGPAYEVTVSSAQARDTPISYDDLMALLLKAEMRLKAKNTPSLETNPTAMYAPKSTHHFTRGRGSLSHRGSPMRGRGSSSARHSWTSPTLGSQNYGSAGSSNSHPPCQICNRPGHSAIDCFQRMNHAYEVGFLLKSSLLWLLLHPQMHNLPHGFLILALLIISLRTLQIWQSIMNTMDKIKLLWVMVQETTSSTPQLASSTDSFVPTLELISTPLLPGPPPNIIPPNVISTSPPPNPRAPIQNTTPNTSLPATTSTPPATSTSSNIPPTTTSSLPATSTPTLAPPTETLTHTMVTRRKAGVFQDDGLYLTLTQYTMDLLFRTKFQDAKPLSSPAPSGKKLSLFDGDPLQDPKENIEPGPFHFEAYSDADYAGNPDDRHSIGEYHQLAYTAIEISWFQSLFKELGSSISLASNPIFHARTKHLEVDYHYVRDKVIRKELAVNYICTIDQVADIFTKGLSSTRFNLLTSSLWFVAAPFACGGVIVRLPHQISSNLHN</sequence>
<evidence type="ECO:0008006" key="3">
    <source>
        <dbReference type="Google" id="ProtNLM"/>
    </source>
</evidence>
<feature type="region of interest" description="Disordered" evidence="1">
    <location>
        <begin position="340"/>
        <end position="404"/>
    </location>
</feature>
<accession>A0A2N9EWF1</accession>
<organism evidence="2">
    <name type="scientific">Fagus sylvatica</name>
    <name type="common">Beechnut</name>
    <dbReference type="NCBI Taxonomy" id="28930"/>
    <lineage>
        <taxon>Eukaryota</taxon>
        <taxon>Viridiplantae</taxon>
        <taxon>Streptophyta</taxon>
        <taxon>Embryophyta</taxon>
        <taxon>Tracheophyta</taxon>
        <taxon>Spermatophyta</taxon>
        <taxon>Magnoliopsida</taxon>
        <taxon>eudicotyledons</taxon>
        <taxon>Gunneridae</taxon>
        <taxon>Pentapetalae</taxon>
        <taxon>rosids</taxon>
        <taxon>fabids</taxon>
        <taxon>Fagales</taxon>
        <taxon>Fagaceae</taxon>
        <taxon>Fagus</taxon>
    </lineage>
</organism>
<evidence type="ECO:0000256" key="1">
    <source>
        <dbReference type="SAM" id="MobiDB-lite"/>
    </source>
</evidence>
<proteinExistence type="predicted"/>